<proteinExistence type="predicted"/>
<evidence type="ECO:0000313" key="1">
    <source>
        <dbReference type="EMBL" id="MBH0114996.1"/>
    </source>
</evidence>
<dbReference type="EMBL" id="JADZGI010000006">
    <property type="protein sequence ID" value="MBH0114996.1"/>
    <property type="molecule type" value="Genomic_DNA"/>
</dbReference>
<organism evidence="1 2">
    <name type="scientific">Novosphingobium aureum</name>
    <dbReference type="NCBI Taxonomy" id="2792964"/>
    <lineage>
        <taxon>Bacteria</taxon>
        <taxon>Pseudomonadati</taxon>
        <taxon>Pseudomonadota</taxon>
        <taxon>Alphaproteobacteria</taxon>
        <taxon>Sphingomonadales</taxon>
        <taxon>Sphingomonadaceae</taxon>
        <taxon>Novosphingobium</taxon>
    </lineage>
</organism>
<dbReference type="GO" id="GO:0000150">
    <property type="term" value="F:DNA strand exchange activity"/>
    <property type="evidence" value="ECO:0007669"/>
    <property type="project" value="InterPro"/>
</dbReference>
<dbReference type="SUPFAM" id="SSF53041">
    <property type="entry name" value="Resolvase-like"/>
    <property type="match status" value="1"/>
</dbReference>
<dbReference type="Proteomes" id="UP000617634">
    <property type="component" value="Unassembled WGS sequence"/>
</dbReference>
<keyword evidence="2" id="KW-1185">Reference proteome</keyword>
<sequence>MRDGDLVVSAPEVSFNELEKLLAKLGHPLVPGDTVKVHDLSCLAVSTTTVLRVMVRLLKAGVNIELCALGVTITPDRDSDLFLLVEAFDGHWRQIHGIKTNEKREAKAGRKPRLTIEQLPDIRKRLAEQGATHESVAKDLSVARSTLFGFLKAHKDVSG</sequence>
<evidence type="ECO:0000313" key="2">
    <source>
        <dbReference type="Proteomes" id="UP000617634"/>
    </source>
</evidence>
<name>A0A931HGP8_9SPHN</name>
<reference evidence="1" key="1">
    <citation type="submission" date="2020-11" db="EMBL/GenBank/DDBJ databases">
        <title>Novosphingobium aureum sp. nov., a marine bacterium isolated from sediment of a salt flat.</title>
        <authorList>
            <person name="Yoo Y."/>
            <person name="Kim J.-J."/>
        </authorList>
    </citation>
    <scope>NUCLEOTIDE SEQUENCE</scope>
    <source>
        <strain evidence="1">YJ-S2-02</strain>
    </source>
</reference>
<comment type="caution">
    <text evidence="1">The sequence shown here is derived from an EMBL/GenBank/DDBJ whole genome shotgun (WGS) entry which is preliminary data.</text>
</comment>
<dbReference type="GO" id="GO:0003677">
    <property type="term" value="F:DNA binding"/>
    <property type="evidence" value="ECO:0007669"/>
    <property type="project" value="InterPro"/>
</dbReference>
<gene>
    <name evidence="1" type="ORF">I5E68_18785</name>
</gene>
<dbReference type="Gene3D" id="1.10.10.60">
    <property type="entry name" value="Homeodomain-like"/>
    <property type="match status" value="1"/>
</dbReference>
<protein>
    <submittedName>
        <fullName evidence="1">Hin recombinase</fullName>
    </submittedName>
</protein>
<dbReference type="AlphaFoldDB" id="A0A931HGP8"/>
<accession>A0A931HGP8</accession>
<dbReference type="InterPro" id="IPR036162">
    <property type="entry name" value="Resolvase-like_N_sf"/>
</dbReference>